<organism evidence="2 3">
    <name type="scientific">Mycolicibacterium wolinskyi</name>
    <dbReference type="NCBI Taxonomy" id="59750"/>
    <lineage>
        <taxon>Bacteria</taxon>
        <taxon>Bacillati</taxon>
        <taxon>Actinomycetota</taxon>
        <taxon>Actinomycetes</taxon>
        <taxon>Mycobacteriales</taxon>
        <taxon>Mycobacteriaceae</taxon>
        <taxon>Mycolicibacterium</taxon>
    </lineage>
</organism>
<name>A0A132PC29_9MYCO</name>
<dbReference type="RefSeq" id="WP_067859718.1">
    <property type="nucleotide sequence ID" value="NZ_LGTW01000042.1"/>
</dbReference>
<comment type="caution">
    <text evidence="2">The sequence shown here is derived from an EMBL/GenBank/DDBJ whole genome shotgun (WGS) entry which is preliminary data.</text>
</comment>
<dbReference type="Proteomes" id="UP000070612">
    <property type="component" value="Unassembled WGS sequence"/>
</dbReference>
<protein>
    <recommendedName>
        <fullName evidence="1">Ribbon-helix-helix protein CopG domain-containing protein</fullName>
    </recommendedName>
</protein>
<dbReference type="GO" id="GO:0006355">
    <property type="term" value="P:regulation of DNA-templated transcription"/>
    <property type="evidence" value="ECO:0007669"/>
    <property type="project" value="InterPro"/>
</dbReference>
<accession>A0A132PC29</accession>
<gene>
    <name evidence="2" type="ORF">AFM11_35215</name>
</gene>
<evidence type="ECO:0000313" key="3">
    <source>
        <dbReference type="Proteomes" id="UP000070612"/>
    </source>
</evidence>
<proteinExistence type="predicted"/>
<dbReference type="EMBL" id="LGTW01000042">
    <property type="protein sequence ID" value="KWX19542.1"/>
    <property type="molecule type" value="Genomic_DNA"/>
</dbReference>
<dbReference type="PATRIC" id="fig|59750.3.peg.5773"/>
<feature type="domain" description="Ribbon-helix-helix protein CopG" evidence="1">
    <location>
        <begin position="8"/>
        <end position="46"/>
    </location>
</feature>
<evidence type="ECO:0000313" key="2">
    <source>
        <dbReference type="EMBL" id="KWX19542.1"/>
    </source>
</evidence>
<reference evidence="2 3" key="1">
    <citation type="submission" date="2015-07" db="EMBL/GenBank/DDBJ databases">
        <title>A draft genome sequence of Mycobacterium wolinskyi.</title>
        <authorList>
            <person name="de Man T.J."/>
            <person name="Perry K.A."/>
            <person name="Coulliette A.D."/>
            <person name="Jensen B."/>
            <person name="Toney N.C."/>
            <person name="Limbago B.M."/>
            <person name="Noble-Wang J."/>
        </authorList>
    </citation>
    <scope>NUCLEOTIDE SEQUENCE [LARGE SCALE GENOMIC DNA]</scope>
    <source>
        <strain evidence="2 3">CDC_01</strain>
    </source>
</reference>
<dbReference type="AlphaFoldDB" id="A0A132PC29"/>
<dbReference type="Pfam" id="PF01402">
    <property type="entry name" value="RHH_1"/>
    <property type="match status" value="1"/>
</dbReference>
<sequence>MDEKRVVALQVRVDAGRAERFAALARAMNVTSSELLRQAIDELLVKAENHVGALSDRIQHQVSTERDGLRDGTN</sequence>
<evidence type="ECO:0000259" key="1">
    <source>
        <dbReference type="Pfam" id="PF01402"/>
    </source>
</evidence>
<dbReference type="InterPro" id="IPR002145">
    <property type="entry name" value="CopG"/>
</dbReference>
<keyword evidence="3" id="KW-1185">Reference proteome</keyword>